<proteinExistence type="inferred from homology"/>
<sequence>MTDTLQGSCLCGAVQYQLRSRPKAVSHCHCSQCRKSHGAAFASYGSVLRGDFVLVRGDDEIQSYSSSESVERQFCTRCGSSLFWSNSQGEYSGWISIALGTLDTPFTSDKQKHVEATSKAPWHDIEDHWPQSR</sequence>
<evidence type="ECO:0000256" key="3">
    <source>
        <dbReference type="ARBA" id="ARBA00022833"/>
    </source>
</evidence>
<dbReference type="SUPFAM" id="SSF51316">
    <property type="entry name" value="Mss4-like"/>
    <property type="match status" value="1"/>
</dbReference>
<keyword evidence="4" id="KW-0456">Lyase</keyword>
<dbReference type="EMBL" id="FNTY01000002">
    <property type="protein sequence ID" value="SEE54084.1"/>
    <property type="molecule type" value="Genomic_DNA"/>
</dbReference>
<evidence type="ECO:0000313" key="7">
    <source>
        <dbReference type="Proteomes" id="UP000198985"/>
    </source>
</evidence>
<comment type="similarity">
    <text evidence="1">Belongs to the Gfa family.</text>
</comment>
<gene>
    <name evidence="6" type="ORF">SAMN04490194_2693</name>
</gene>
<dbReference type="Pfam" id="PF04828">
    <property type="entry name" value="GFA"/>
    <property type="match status" value="1"/>
</dbReference>
<protein>
    <submittedName>
        <fullName evidence="6">Uncharacterized conserved protein</fullName>
    </submittedName>
</protein>
<dbReference type="Gene3D" id="3.90.1590.10">
    <property type="entry name" value="glutathione-dependent formaldehyde- activating enzyme (gfa)"/>
    <property type="match status" value="1"/>
</dbReference>
<name>A0A1H5JNT0_9PSED</name>
<reference evidence="6 7" key="1">
    <citation type="submission" date="2016-10" db="EMBL/GenBank/DDBJ databases">
        <authorList>
            <person name="de Groot N.N."/>
        </authorList>
    </citation>
    <scope>NUCLEOTIDE SEQUENCE [LARGE SCALE GENOMIC DNA]</scope>
    <source>
        <strain evidence="6 7">BS3662</strain>
    </source>
</reference>
<dbReference type="GO" id="GO:0016846">
    <property type="term" value="F:carbon-sulfur lyase activity"/>
    <property type="evidence" value="ECO:0007669"/>
    <property type="project" value="InterPro"/>
</dbReference>
<organism evidence="6 7">
    <name type="scientific">Pseudomonas migulae</name>
    <dbReference type="NCBI Taxonomy" id="78543"/>
    <lineage>
        <taxon>Bacteria</taxon>
        <taxon>Pseudomonadati</taxon>
        <taxon>Pseudomonadota</taxon>
        <taxon>Gammaproteobacteria</taxon>
        <taxon>Pseudomonadales</taxon>
        <taxon>Pseudomonadaceae</taxon>
        <taxon>Pseudomonas</taxon>
    </lineage>
</organism>
<dbReference type="PANTHER" id="PTHR33337">
    <property type="entry name" value="GFA DOMAIN-CONTAINING PROTEIN"/>
    <property type="match status" value="1"/>
</dbReference>
<evidence type="ECO:0000256" key="1">
    <source>
        <dbReference type="ARBA" id="ARBA00005495"/>
    </source>
</evidence>
<dbReference type="PANTHER" id="PTHR33337:SF40">
    <property type="entry name" value="CENP-V_GFA DOMAIN-CONTAINING PROTEIN-RELATED"/>
    <property type="match status" value="1"/>
</dbReference>
<evidence type="ECO:0000259" key="5">
    <source>
        <dbReference type="PROSITE" id="PS51891"/>
    </source>
</evidence>
<evidence type="ECO:0000313" key="6">
    <source>
        <dbReference type="EMBL" id="SEE54084.1"/>
    </source>
</evidence>
<dbReference type="Proteomes" id="UP000198985">
    <property type="component" value="Unassembled WGS sequence"/>
</dbReference>
<keyword evidence="3" id="KW-0862">Zinc</keyword>
<feature type="domain" description="CENP-V/GFA" evidence="5">
    <location>
        <begin position="5"/>
        <end position="123"/>
    </location>
</feature>
<evidence type="ECO:0000256" key="2">
    <source>
        <dbReference type="ARBA" id="ARBA00022723"/>
    </source>
</evidence>
<dbReference type="PROSITE" id="PS51891">
    <property type="entry name" value="CENP_V_GFA"/>
    <property type="match status" value="1"/>
</dbReference>
<dbReference type="RefSeq" id="WP_084321646.1">
    <property type="nucleotide sequence ID" value="NZ_FNTY01000002.1"/>
</dbReference>
<dbReference type="AlphaFoldDB" id="A0A1H5JNT0"/>
<dbReference type="InterPro" id="IPR006913">
    <property type="entry name" value="CENP-V/GFA"/>
</dbReference>
<dbReference type="InterPro" id="IPR011057">
    <property type="entry name" value="Mss4-like_sf"/>
</dbReference>
<keyword evidence="2" id="KW-0479">Metal-binding</keyword>
<dbReference type="GO" id="GO:0046872">
    <property type="term" value="F:metal ion binding"/>
    <property type="evidence" value="ECO:0007669"/>
    <property type="project" value="UniProtKB-KW"/>
</dbReference>
<evidence type="ECO:0000256" key="4">
    <source>
        <dbReference type="ARBA" id="ARBA00023239"/>
    </source>
</evidence>
<accession>A0A1H5JNT0</accession>